<feature type="signal peptide" evidence="5">
    <location>
        <begin position="1"/>
        <end position="20"/>
    </location>
</feature>
<keyword evidence="4" id="KW-0812">Transmembrane</keyword>
<evidence type="ECO:0000313" key="7">
    <source>
        <dbReference type="Proteomes" id="UP000759537"/>
    </source>
</evidence>
<name>A0A9P5MPJ4_9AGAM</name>
<keyword evidence="4" id="KW-0472">Membrane</keyword>
<keyword evidence="4" id="KW-1133">Transmembrane helix</keyword>
<keyword evidence="2" id="KW-0238">DNA-binding</keyword>
<dbReference type="InterPro" id="IPR012295">
    <property type="entry name" value="TBP_dom_sf"/>
</dbReference>
<dbReference type="GO" id="GO:0003677">
    <property type="term" value="F:DNA binding"/>
    <property type="evidence" value="ECO:0007669"/>
    <property type="project" value="UniProtKB-KW"/>
</dbReference>
<evidence type="ECO:0000256" key="1">
    <source>
        <dbReference type="ARBA" id="ARBA00005560"/>
    </source>
</evidence>
<comment type="similarity">
    <text evidence="1">Belongs to the TBP family.</text>
</comment>
<evidence type="ECO:0000256" key="5">
    <source>
        <dbReference type="SAM" id="SignalP"/>
    </source>
</evidence>
<dbReference type="Gene3D" id="3.30.310.10">
    <property type="entry name" value="TATA-Binding Protein"/>
    <property type="match status" value="1"/>
</dbReference>
<dbReference type="EMBL" id="WHVB01000028">
    <property type="protein sequence ID" value="KAF8469360.1"/>
    <property type="molecule type" value="Genomic_DNA"/>
</dbReference>
<dbReference type="SUPFAM" id="SSF55945">
    <property type="entry name" value="TATA-box binding protein-like"/>
    <property type="match status" value="1"/>
</dbReference>
<keyword evidence="3" id="KW-0804">Transcription</keyword>
<evidence type="ECO:0000313" key="6">
    <source>
        <dbReference type="EMBL" id="KAF8469360.1"/>
    </source>
</evidence>
<keyword evidence="7" id="KW-1185">Reference proteome</keyword>
<evidence type="ECO:0000256" key="2">
    <source>
        <dbReference type="ARBA" id="ARBA00023125"/>
    </source>
</evidence>
<feature type="chain" id="PRO_5040259466" evidence="5">
    <location>
        <begin position="21"/>
        <end position="196"/>
    </location>
</feature>
<dbReference type="PRINTS" id="PR00686">
    <property type="entry name" value="TIFACTORIID"/>
</dbReference>
<protein>
    <submittedName>
        <fullName evidence="6">Transcription factor TFIID-domain-containing protein</fullName>
    </submittedName>
</protein>
<dbReference type="Pfam" id="PF00352">
    <property type="entry name" value="TBP"/>
    <property type="match status" value="1"/>
</dbReference>
<proteinExistence type="inferred from homology"/>
<keyword evidence="5" id="KW-0732">Signal</keyword>
<dbReference type="InterPro" id="IPR000814">
    <property type="entry name" value="TBP"/>
</dbReference>
<reference evidence="6" key="1">
    <citation type="submission" date="2019-10" db="EMBL/GenBank/DDBJ databases">
        <authorList>
            <consortium name="DOE Joint Genome Institute"/>
            <person name="Kuo A."/>
            <person name="Miyauchi S."/>
            <person name="Kiss E."/>
            <person name="Drula E."/>
            <person name="Kohler A."/>
            <person name="Sanchez-Garcia M."/>
            <person name="Andreopoulos B."/>
            <person name="Barry K.W."/>
            <person name="Bonito G."/>
            <person name="Buee M."/>
            <person name="Carver A."/>
            <person name="Chen C."/>
            <person name="Cichocki N."/>
            <person name="Clum A."/>
            <person name="Culley D."/>
            <person name="Crous P.W."/>
            <person name="Fauchery L."/>
            <person name="Girlanda M."/>
            <person name="Hayes R."/>
            <person name="Keri Z."/>
            <person name="LaButti K."/>
            <person name="Lipzen A."/>
            <person name="Lombard V."/>
            <person name="Magnuson J."/>
            <person name="Maillard F."/>
            <person name="Morin E."/>
            <person name="Murat C."/>
            <person name="Nolan M."/>
            <person name="Ohm R."/>
            <person name="Pangilinan J."/>
            <person name="Pereira M."/>
            <person name="Perotto S."/>
            <person name="Peter M."/>
            <person name="Riley R."/>
            <person name="Sitrit Y."/>
            <person name="Stielow B."/>
            <person name="Szollosi G."/>
            <person name="Zifcakova L."/>
            <person name="Stursova M."/>
            <person name="Spatafora J.W."/>
            <person name="Tedersoo L."/>
            <person name="Vaario L.-M."/>
            <person name="Yamada A."/>
            <person name="Yan M."/>
            <person name="Wang P."/>
            <person name="Xu J."/>
            <person name="Bruns T."/>
            <person name="Baldrian P."/>
            <person name="Vilgalys R."/>
            <person name="Henrissat B."/>
            <person name="Grigoriev I.V."/>
            <person name="Hibbett D."/>
            <person name="Nagy L.G."/>
            <person name="Martin F.M."/>
        </authorList>
    </citation>
    <scope>NUCLEOTIDE SEQUENCE</scope>
    <source>
        <strain evidence="6">Prilba</strain>
    </source>
</reference>
<organism evidence="6 7">
    <name type="scientific">Russula ochroleuca</name>
    <dbReference type="NCBI Taxonomy" id="152965"/>
    <lineage>
        <taxon>Eukaryota</taxon>
        <taxon>Fungi</taxon>
        <taxon>Dikarya</taxon>
        <taxon>Basidiomycota</taxon>
        <taxon>Agaricomycotina</taxon>
        <taxon>Agaricomycetes</taxon>
        <taxon>Russulales</taxon>
        <taxon>Russulaceae</taxon>
        <taxon>Russula</taxon>
    </lineage>
</organism>
<evidence type="ECO:0000256" key="4">
    <source>
        <dbReference type="SAM" id="Phobius"/>
    </source>
</evidence>
<accession>A0A9P5MPJ4</accession>
<dbReference type="Proteomes" id="UP000759537">
    <property type="component" value="Unassembled WGS sequence"/>
</dbReference>
<reference evidence="6" key="2">
    <citation type="journal article" date="2020" name="Nat. Commun.">
        <title>Large-scale genome sequencing of mycorrhizal fungi provides insights into the early evolution of symbiotic traits.</title>
        <authorList>
            <person name="Miyauchi S."/>
            <person name="Kiss E."/>
            <person name="Kuo A."/>
            <person name="Drula E."/>
            <person name="Kohler A."/>
            <person name="Sanchez-Garcia M."/>
            <person name="Morin E."/>
            <person name="Andreopoulos B."/>
            <person name="Barry K.W."/>
            <person name="Bonito G."/>
            <person name="Buee M."/>
            <person name="Carver A."/>
            <person name="Chen C."/>
            <person name="Cichocki N."/>
            <person name="Clum A."/>
            <person name="Culley D."/>
            <person name="Crous P.W."/>
            <person name="Fauchery L."/>
            <person name="Girlanda M."/>
            <person name="Hayes R.D."/>
            <person name="Keri Z."/>
            <person name="LaButti K."/>
            <person name="Lipzen A."/>
            <person name="Lombard V."/>
            <person name="Magnuson J."/>
            <person name="Maillard F."/>
            <person name="Murat C."/>
            <person name="Nolan M."/>
            <person name="Ohm R.A."/>
            <person name="Pangilinan J."/>
            <person name="Pereira M.F."/>
            <person name="Perotto S."/>
            <person name="Peter M."/>
            <person name="Pfister S."/>
            <person name="Riley R."/>
            <person name="Sitrit Y."/>
            <person name="Stielow J.B."/>
            <person name="Szollosi G."/>
            <person name="Zifcakova L."/>
            <person name="Stursova M."/>
            <person name="Spatafora J.W."/>
            <person name="Tedersoo L."/>
            <person name="Vaario L.M."/>
            <person name="Yamada A."/>
            <person name="Yan M."/>
            <person name="Wang P."/>
            <person name="Xu J."/>
            <person name="Bruns T."/>
            <person name="Baldrian P."/>
            <person name="Vilgalys R."/>
            <person name="Dunand C."/>
            <person name="Henrissat B."/>
            <person name="Grigoriev I.V."/>
            <person name="Hibbett D."/>
            <person name="Nagy L.G."/>
            <person name="Martin F.M."/>
        </authorList>
    </citation>
    <scope>NUCLEOTIDE SEQUENCE</scope>
    <source>
        <strain evidence="6">Prilba</strain>
    </source>
</reference>
<dbReference type="GO" id="GO:0006352">
    <property type="term" value="P:DNA-templated transcription initiation"/>
    <property type="evidence" value="ECO:0007669"/>
    <property type="project" value="InterPro"/>
</dbReference>
<feature type="transmembrane region" description="Helical" evidence="4">
    <location>
        <begin position="30"/>
        <end position="49"/>
    </location>
</feature>
<dbReference type="OrthoDB" id="728012at2759"/>
<comment type="caution">
    <text evidence="6">The sequence shown here is derived from an EMBL/GenBank/DDBJ whole genome shotgun (WGS) entry which is preliminary data.</text>
</comment>
<dbReference type="PANTHER" id="PTHR10126">
    <property type="entry name" value="TATA-BOX BINDING PROTEIN"/>
    <property type="match status" value="1"/>
</dbReference>
<sequence length="196" mass="21955">MAHSALSALVVLVSLTLIDGQTTPVHRFAITAHSTLSAIVVLATLMLVGPTTPIRHYCRPYYHYCFSLIKPTVVVTLNIHSCGPRYKYRSQLTRMQPPLLLAHQHHPLKFLQRSLHFPLSKIPITAIEGIVPVQNIIVTINLDCSLDLEPIAMHTHSAEYNPKRFAAVIMQIHNPKTTALIFTSGQPHNNRTHVRV</sequence>
<dbReference type="AlphaFoldDB" id="A0A9P5MPJ4"/>
<gene>
    <name evidence="6" type="ORF">DFH94DRAFT_697273</name>
</gene>
<evidence type="ECO:0000256" key="3">
    <source>
        <dbReference type="ARBA" id="ARBA00023163"/>
    </source>
</evidence>